<dbReference type="EMBL" id="BSXT01000048">
    <property type="protein sequence ID" value="GMF15977.1"/>
    <property type="molecule type" value="Genomic_DNA"/>
</dbReference>
<sequence length="161" mass="18755">MPTLFSTLDARFKERHLHETLQLATKLPSMEKAKTNLQTEKIRERLANKQSPEKIFELIAHNNSKDSLLIDSLLKQWMTYAKDFNRQNQKHQESLFAAICRYYSPTPIKQMINKAIQNPSTVSIAIWMERERTKSWLDEKISPKLVLLLLDLAKTGDNTLT</sequence>
<organism evidence="1 2">
    <name type="scientific">Phytophthora fragariaefolia</name>
    <dbReference type="NCBI Taxonomy" id="1490495"/>
    <lineage>
        <taxon>Eukaryota</taxon>
        <taxon>Sar</taxon>
        <taxon>Stramenopiles</taxon>
        <taxon>Oomycota</taxon>
        <taxon>Peronosporomycetes</taxon>
        <taxon>Peronosporales</taxon>
        <taxon>Peronosporaceae</taxon>
        <taxon>Phytophthora</taxon>
    </lineage>
</organism>
<gene>
    <name evidence="1" type="ORF">Pfra01_000063900</name>
</gene>
<keyword evidence="2" id="KW-1185">Reference proteome</keyword>
<dbReference type="Proteomes" id="UP001165121">
    <property type="component" value="Unassembled WGS sequence"/>
</dbReference>
<protein>
    <submittedName>
        <fullName evidence="1">Unnamed protein product</fullName>
    </submittedName>
</protein>
<accession>A0A9W6TLP0</accession>
<name>A0A9W6TLP0_9STRA</name>
<evidence type="ECO:0000313" key="2">
    <source>
        <dbReference type="Proteomes" id="UP001165121"/>
    </source>
</evidence>
<dbReference type="AlphaFoldDB" id="A0A9W6TLP0"/>
<reference evidence="1" key="1">
    <citation type="submission" date="2023-04" db="EMBL/GenBank/DDBJ databases">
        <title>Phytophthora fragariaefolia NBRC 109709.</title>
        <authorList>
            <person name="Ichikawa N."/>
            <person name="Sato H."/>
            <person name="Tonouchi N."/>
        </authorList>
    </citation>
    <scope>NUCLEOTIDE SEQUENCE</scope>
    <source>
        <strain evidence="1">NBRC 109709</strain>
    </source>
</reference>
<proteinExistence type="predicted"/>
<comment type="caution">
    <text evidence="1">The sequence shown here is derived from an EMBL/GenBank/DDBJ whole genome shotgun (WGS) entry which is preliminary data.</text>
</comment>
<evidence type="ECO:0000313" key="1">
    <source>
        <dbReference type="EMBL" id="GMF15977.1"/>
    </source>
</evidence>